<accession>A0AC35FX78</accession>
<protein>
    <submittedName>
        <fullName evidence="2">BTB domain-containing protein</fullName>
    </submittedName>
</protein>
<reference evidence="2" key="1">
    <citation type="submission" date="2022-11" db="UniProtKB">
        <authorList>
            <consortium name="WormBaseParasite"/>
        </authorList>
    </citation>
    <scope>IDENTIFICATION</scope>
</reference>
<sequence length="156" mass="18003">MQEPTLITAKFKISVIPVNNWKEELCERIFKKNAECWGGPLCKYEEFYNPANNIFIDDYIYITLEGILSVEKEQICVPSKLKNPNKLGENLIFILKTEKNVKVHKLIVSAKSPVFERMILSGLKESRENKVLIIDFDFEIIELAIKFCCGISITNQ</sequence>
<dbReference type="WBParaSite" id="PS1159_v2.g21896.t1">
    <property type="protein sequence ID" value="PS1159_v2.g21896.t1"/>
    <property type="gene ID" value="PS1159_v2.g21896"/>
</dbReference>
<dbReference type="Proteomes" id="UP000887580">
    <property type="component" value="Unplaced"/>
</dbReference>
<proteinExistence type="predicted"/>
<name>A0AC35FX78_9BILA</name>
<evidence type="ECO:0000313" key="2">
    <source>
        <dbReference type="WBParaSite" id="PS1159_v2.g21896.t1"/>
    </source>
</evidence>
<evidence type="ECO:0000313" key="1">
    <source>
        <dbReference type="Proteomes" id="UP000887580"/>
    </source>
</evidence>
<organism evidence="1 2">
    <name type="scientific">Panagrolaimus sp. PS1159</name>
    <dbReference type="NCBI Taxonomy" id="55785"/>
    <lineage>
        <taxon>Eukaryota</taxon>
        <taxon>Metazoa</taxon>
        <taxon>Ecdysozoa</taxon>
        <taxon>Nematoda</taxon>
        <taxon>Chromadorea</taxon>
        <taxon>Rhabditida</taxon>
        <taxon>Tylenchina</taxon>
        <taxon>Panagrolaimomorpha</taxon>
        <taxon>Panagrolaimoidea</taxon>
        <taxon>Panagrolaimidae</taxon>
        <taxon>Panagrolaimus</taxon>
    </lineage>
</organism>